<keyword evidence="4 7" id="KW-0267">Excision nuclease</keyword>
<keyword evidence="2 7" id="KW-0227">DNA damage</keyword>
<dbReference type="InterPro" id="IPR050066">
    <property type="entry name" value="UvrABC_protein_C"/>
</dbReference>
<sequence length="605" mass="69664">MPANEKLKEQISHLPHKPGIYKFFDEKGIIYVGKAVDIRKRVSSYFNRSAQHNKKTLKLISQIRHIEFTIVDTEADAFLLENNLIKQYQPKYNILLKDGKTYPYICILNERFPRVISTRNKINDGSRYFGPYPSVTTMYVVLDLIRTLYPLRTCTYNLSPENIAAGKFKVCLEYHIGNCKGPCENLEDETQYNYYISQIRNILSGNLSVAKNYFKEQMAAAAADYQYELAHQYKQKLDMLEDFQVKSTIVSNTLTNIDVFTITSNEKCSFLNYLKVMNGSIILTQSLEIEKKLEEDDADILASVIVQLRQEFESTSREIVTNLEVNLPLDNLTVSQPQIGDKRKLINLSLKNAMYLRKEREGRQEKNKDLSDQREIRVLETLKKDLRLTELPRQIECFDNSNFQGDNSVASMVCFKNGKPSKKDYRHFNIKTVIGSNDFESMYEIVTRRYKRLLNEKQPLPQLIIIDGGKGQLSMAVKALKELGLYGKIAIIGIAKRLEEIFYPGDSLPLYIDKKSESLKLIQRLRNEAHRFAITFHRSKRDAGTLKTELTDVKGIGPATAEALLLKYKSVKKLKELSHHELVTEVGKAKADILFNYFRSQETSS</sequence>
<evidence type="ECO:0000256" key="4">
    <source>
        <dbReference type="ARBA" id="ARBA00022881"/>
    </source>
</evidence>
<comment type="function">
    <text evidence="7">The UvrABC repair system catalyzes the recognition and processing of DNA lesions. UvrC both incises the 5' and 3' sides of the lesion. The N-terminal half is responsible for the 3' incision and the C-terminal half is responsible for the 5' incision.</text>
</comment>
<evidence type="ECO:0000256" key="5">
    <source>
        <dbReference type="ARBA" id="ARBA00023204"/>
    </source>
</evidence>
<gene>
    <name evidence="7 10" type="primary">uvrC</name>
    <name evidence="10" type="ORF">K0O23_07940</name>
</gene>
<dbReference type="Pfam" id="PF22920">
    <property type="entry name" value="UvrC_RNaseH"/>
    <property type="match status" value="1"/>
</dbReference>
<dbReference type="PROSITE" id="PS50164">
    <property type="entry name" value="GIY_YIG"/>
    <property type="match status" value="1"/>
</dbReference>
<evidence type="ECO:0000256" key="6">
    <source>
        <dbReference type="ARBA" id="ARBA00023236"/>
    </source>
</evidence>
<dbReference type="Gene3D" id="3.40.1440.10">
    <property type="entry name" value="GIY-YIG endonuclease"/>
    <property type="match status" value="1"/>
</dbReference>
<evidence type="ECO:0000256" key="1">
    <source>
        <dbReference type="ARBA" id="ARBA00022490"/>
    </source>
</evidence>
<comment type="subcellular location">
    <subcellularLocation>
        <location evidence="7">Cytoplasm</location>
    </subcellularLocation>
</comment>
<accession>A0ABS7CTI1</accession>
<dbReference type="InterPro" id="IPR036876">
    <property type="entry name" value="UVR_dom_sf"/>
</dbReference>
<evidence type="ECO:0000259" key="9">
    <source>
        <dbReference type="PROSITE" id="PS50165"/>
    </source>
</evidence>
<keyword evidence="1 7" id="KW-0963">Cytoplasm</keyword>
<reference evidence="10 11" key="1">
    <citation type="journal article" date="2016" name="Int. J. Syst. Evol. Microbiol.">
        <title>Pontibacter aydingkolensis sp. nov., isolated from soil of a salt lake.</title>
        <authorList>
            <person name="Osman G."/>
            <person name="Zhang T."/>
            <person name="Lou K."/>
            <person name="Gao Y."/>
            <person name="Chang W."/>
            <person name="Lin Q."/>
            <person name="Yang H.M."/>
            <person name="Huo X.D."/>
            <person name="Wang N."/>
        </authorList>
    </citation>
    <scope>NUCLEOTIDE SEQUENCE [LARGE SCALE GENOMIC DNA]</scope>
    <source>
        <strain evidence="10 11">KACC 19255</strain>
    </source>
</reference>
<dbReference type="InterPro" id="IPR010994">
    <property type="entry name" value="RuvA_2-like"/>
</dbReference>
<protein>
    <recommendedName>
        <fullName evidence="7">UvrABC system protein C</fullName>
        <shortName evidence="7">Protein UvrC</shortName>
    </recommendedName>
    <alternativeName>
        <fullName evidence="7">Excinuclease ABC subunit C</fullName>
    </alternativeName>
</protein>
<evidence type="ECO:0000256" key="7">
    <source>
        <dbReference type="HAMAP-Rule" id="MF_00203"/>
    </source>
</evidence>
<evidence type="ECO:0000259" key="8">
    <source>
        <dbReference type="PROSITE" id="PS50164"/>
    </source>
</evidence>
<dbReference type="Pfam" id="PF01541">
    <property type="entry name" value="GIY-YIG"/>
    <property type="match status" value="1"/>
</dbReference>
<name>A0ABS7CTI1_9BACT</name>
<dbReference type="PANTHER" id="PTHR30562:SF1">
    <property type="entry name" value="UVRABC SYSTEM PROTEIN C"/>
    <property type="match status" value="1"/>
</dbReference>
<organism evidence="10 11">
    <name type="scientific">Pontibacter aydingkolensis</name>
    <dbReference type="NCBI Taxonomy" id="1911536"/>
    <lineage>
        <taxon>Bacteria</taxon>
        <taxon>Pseudomonadati</taxon>
        <taxon>Bacteroidota</taxon>
        <taxon>Cytophagia</taxon>
        <taxon>Cytophagales</taxon>
        <taxon>Hymenobacteraceae</taxon>
        <taxon>Pontibacter</taxon>
    </lineage>
</organism>
<dbReference type="InterPro" id="IPR000305">
    <property type="entry name" value="GIY-YIG_endonuc"/>
</dbReference>
<dbReference type="CDD" id="cd10434">
    <property type="entry name" value="GIY-YIG_UvrC_Cho"/>
    <property type="match status" value="1"/>
</dbReference>
<keyword evidence="6 7" id="KW-0742">SOS response</keyword>
<dbReference type="SUPFAM" id="SSF47781">
    <property type="entry name" value="RuvA domain 2-like"/>
    <property type="match status" value="1"/>
</dbReference>
<comment type="similarity">
    <text evidence="7">Belongs to the UvrC family.</text>
</comment>
<feature type="domain" description="GIY-YIG" evidence="8">
    <location>
        <begin position="16"/>
        <end position="94"/>
    </location>
</feature>
<dbReference type="InterPro" id="IPR038476">
    <property type="entry name" value="UvrC_RNase_H_dom_sf"/>
</dbReference>
<dbReference type="NCBIfam" id="TIGR00194">
    <property type="entry name" value="uvrC"/>
    <property type="match status" value="1"/>
</dbReference>
<comment type="caution">
    <text evidence="10">The sequence shown here is derived from an EMBL/GenBank/DDBJ whole genome shotgun (WGS) entry which is preliminary data.</text>
</comment>
<dbReference type="RefSeq" id="WP_219876878.1">
    <property type="nucleotide sequence ID" value="NZ_JAHYXK010000005.1"/>
</dbReference>
<dbReference type="SUPFAM" id="SSF46600">
    <property type="entry name" value="C-terminal UvrC-binding domain of UvrB"/>
    <property type="match status" value="1"/>
</dbReference>
<feature type="domain" description="UvrC family homology region profile" evidence="9">
    <location>
        <begin position="269"/>
        <end position="480"/>
    </location>
</feature>
<dbReference type="Pfam" id="PF08459">
    <property type="entry name" value="UvrC_RNaseH_dom"/>
    <property type="match status" value="1"/>
</dbReference>
<evidence type="ECO:0000256" key="3">
    <source>
        <dbReference type="ARBA" id="ARBA00022769"/>
    </source>
</evidence>
<proteinExistence type="inferred from homology"/>
<keyword evidence="11" id="KW-1185">Reference proteome</keyword>
<dbReference type="HAMAP" id="MF_00203">
    <property type="entry name" value="UvrC"/>
    <property type="match status" value="1"/>
</dbReference>
<dbReference type="Proteomes" id="UP000813018">
    <property type="component" value="Unassembled WGS sequence"/>
</dbReference>
<dbReference type="Gene3D" id="3.30.420.340">
    <property type="entry name" value="UvrC, RNAse H endonuclease domain"/>
    <property type="match status" value="1"/>
</dbReference>
<keyword evidence="5 7" id="KW-0234">DNA repair</keyword>
<evidence type="ECO:0000256" key="2">
    <source>
        <dbReference type="ARBA" id="ARBA00022763"/>
    </source>
</evidence>
<dbReference type="EMBL" id="JAHYXK010000005">
    <property type="protein sequence ID" value="MBW7466996.1"/>
    <property type="molecule type" value="Genomic_DNA"/>
</dbReference>
<dbReference type="SMART" id="SM00465">
    <property type="entry name" value="GIYc"/>
    <property type="match status" value="1"/>
</dbReference>
<dbReference type="InterPro" id="IPR001162">
    <property type="entry name" value="UvrC_RNase_H_dom"/>
</dbReference>
<dbReference type="InterPro" id="IPR035901">
    <property type="entry name" value="GIY-YIG_endonuc_sf"/>
</dbReference>
<evidence type="ECO:0000313" key="11">
    <source>
        <dbReference type="Proteomes" id="UP000813018"/>
    </source>
</evidence>
<dbReference type="Gene3D" id="1.10.150.20">
    <property type="entry name" value="5' to 3' exonuclease, C-terminal subdomain"/>
    <property type="match status" value="1"/>
</dbReference>
<dbReference type="InterPro" id="IPR004791">
    <property type="entry name" value="UvrC"/>
</dbReference>
<keyword evidence="3 7" id="KW-0228">DNA excision</keyword>
<dbReference type="InterPro" id="IPR047296">
    <property type="entry name" value="GIY-YIG_UvrC_Cho"/>
</dbReference>
<dbReference type="PANTHER" id="PTHR30562">
    <property type="entry name" value="UVRC/OXIDOREDUCTASE"/>
    <property type="match status" value="1"/>
</dbReference>
<evidence type="ECO:0000313" key="10">
    <source>
        <dbReference type="EMBL" id="MBW7466996.1"/>
    </source>
</evidence>
<dbReference type="Pfam" id="PF14520">
    <property type="entry name" value="HHH_5"/>
    <property type="match status" value="1"/>
</dbReference>
<dbReference type="SUPFAM" id="SSF82771">
    <property type="entry name" value="GIY-YIG endonuclease"/>
    <property type="match status" value="1"/>
</dbReference>
<dbReference type="PROSITE" id="PS50165">
    <property type="entry name" value="UVRC"/>
    <property type="match status" value="1"/>
</dbReference>
<comment type="subunit">
    <text evidence="7">Interacts with UvrB in an incision complex.</text>
</comment>